<dbReference type="Proteomes" id="UP000176260">
    <property type="component" value="Unassembled WGS sequence"/>
</dbReference>
<reference evidence="1 2" key="1">
    <citation type="journal article" date="2016" name="Nat. Commun.">
        <title>Thousands of microbial genomes shed light on interconnected biogeochemical processes in an aquifer system.</title>
        <authorList>
            <person name="Anantharaman K."/>
            <person name="Brown C.T."/>
            <person name="Hug L.A."/>
            <person name="Sharon I."/>
            <person name="Castelle C.J."/>
            <person name="Probst A.J."/>
            <person name="Thomas B.C."/>
            <person name="Singh A."/>
            <person name="Wilkins M.J."/>
            <person name="Karaoz U."/>
            <person name="Brodie E.L."/>
            <person name="Williams K.H."/>
            <person name="Hubbard S.S."/>
            <person name="Banfield J.F."/>
        </authorList>
    </citation>
    <scope>NUCLEOTIDE SEQUENCE [LARGE SCALE GENOMIC DNA]</scope>
</reference>
<sequence length="130" mass="14753">MQKSKDILENFSEKFPILERSYQLYQKIGEIAKNEDNTLRKSSEITVLEILELIVIATRQGKNDKFQTLRQAVRKIDTLKVFADMAKEVKQISDSKYGEIRENLDNLGKMLGGWLKAINPANAPAAPTAK</sequence>
<protein>
    <recommendedName>
        <fullName evidence="3">Four helix bundle protein</fullName>
    </recommendedName>
</protein>
<evidence type="ECO:0000313" key="2">
    <source>
        <dbReference type="Proteomes" id="UP000176260"/>
    </source>
</evidence>
<name>A0A1G1XRV6_9BACT</name>
<comment type="caution">
    <text evidence="1">The sequence shown here is derived from an EMBL/GenBank/DDBJ whole genome shotgun (WGS) entry which is preliminary data.</text>
</comment>
<accession>A0A1G1XRV6</accession>
<organism evidence="1 2">
    <name type="scientific">Candidatus Buchananbacteria bacterium RBG_13_39_9</name>
    <dbReference type="NCBI Taxonomy" id="1797531"/>
    <lineage>
        <taxon>Bacteria</taxon>
        <taxon>Candidatus Buchananiibacteriota</taxon>
    </lineage>
</organism>
<evidence type="ECO:0000313" key="1">
    <source>
        <dbReference type="EMBL" id="OGY42809.1"/>
    </source>
</evidence>
<dbReference type="AlphaFoldDB" id="A0A1G1XRV6"/>
<dbReference type="CDD" id="cd16376">
    <property type="entry name" value="Avd_like"/>
    <property type="match status" value="1"/>
</dbReference>
<dbReference type="EMBL" id="MHIA01000006">
    <property type="protein sequence ID" value="OGY42809.1"/>
    <property type="molecule type" value="Genomic_DNA"/>
</dbReference>
<gene>
    <name evidence="1" type="ORF">A2Y67_03740</name>
</gene>
<dbReference type="SUPFAM" id="SSF158446">
    <property type="entry name" value="IVS-encoded protein-like"/>
    <property type="match status" value="1"/>
</dbReference>
<dbReference type="InterPro" id="IPR036583">
    <property type="entry name" value="23S_rRNA_IVS_sf"/>
</dbReference>
<evidence type="ECO:0008006" key="3">
    <source>
        <dbReference type="Google" id="ProtNLM"/>
    </source>
</evidence>
<dbReference type="Gene3D" id="1.20.1440.60">
    <property type="entry name" value="23S rRNA-intervening sequence"/>
    <property type="match status" value="1"/>
</dbReference>
<dbReference type="InterPro" id="IPR055360">
    <property type="entry name" value="bAvd"/>
</dbReference>
<proteinExistence type="predicted"/>